<organism evidence="1 2">
    <name type="scientific">Malus baccata</name>
    <name type="common">Siberian crab apple</name>
    <name type="synonym">Pyrus baccata</name>
    <dbReference type="NCBI Taxonomy" id="106549"/>
    <lineage>
        <taxon>Eukaryota</taxon>
        <taxon>Viridiplantae</taxon>
        <taxon>Streptophyta</taxon>
        <taxon>Embryophyta</taxon>
        <taxon>Tracheophyta</taxon>
        <taxon>Spermatophyta</taxon>
        <taxon>Magnoliopsida</taxon>
        <taxon>eudicotyledons</taxon>
        <taxon>Gunneridae</taxon>
        <taxon>Pentapetalae</taxon>
        <taxon>rosids</taxon>
        <taxon>fabids</taxon>
        <taxon>Rosales</taxon>
        <taxon>Rosaceae</taxon>
        <taxon>Amygdaloideae</taxon>
        <taxon>Maleae</taxon>
        <taxon>Malus</taxon>
    </lineage>
</organism>
<dbReference type="AlphaFoldDB" id="A0A540NH82"/>
<accession>A0A540NH82</accession>
<proteinExistence type="predicted"/>
<dbReference type="STRING" id="106549.A0A540NH82"/>
<dbReference type="EMBL" id="VIEB01000042">
    <property type="protein sequence ID" value="TQE10369.1"/>
    <property type="molecule type" value="Genomic_DNA"/>
</dbReference>
<name>A0A540NH82_MALBA</name>
<dbReference type="InterPro" id="IPR045845">
    <property type="entry name" value="BSK"/>
</dbReference>
<keyword evidence="2" id="KW-1185">Reference proteome</keyword>
<comment type="caution">
    <text evidence="1">The sequence shown here is derived from an EMBL/GenBank/DDBJ whole genome shotgun (WGS) entry which is preliminary data.</text>
</comment>
<evidence type="ECO:0000313" key="1">
    <source>
        <dbReference type="EMBL" id="TQE10369.1"/>
    </source>
</evidence>
<dbReference type="Proteomes" id="UP000315295">
    <property type="component" value="Unassembled WGS sequence"/>
</dbReference>
<protein>
    <submittedName>
        <fullName evidence="1">Uncharacterized protein</fullName>
    </submittedName>
</protein>
<dbReference type="GO" id="GO:0012505">
    <property type="term" value="C:endomembrane system"/>
    <property type="evidence" value="ECO:0007669"/>
    <property type="project" value="UniProtKB-SubCell"/>
</dbReference>
<dbReference type="PANTHER" id="PTHR45863:SF8">
    <property type="entry name" value="PROTEIN KINASE DOMAIN-CONTAINING PROTEIN"/>
    <property type="match status" value="1"/>
</dbReference>
<evidence type="ECO:0000313" key="2">
    <source>
        <dbReference type="Proteomes" id="UP000315295"/>
    </source>
</evidence>
<sequence>MVLVAAPVDATELVELASKCLQYEAKDRSEITSVSSIPPPIADKGILKSYRVASLVLMGLTKTPVVMPTIPSLGKARIQMDLSAVHEILLKTGYSDEEGAENELAISVFDPFDPVLDPGGDRLVAMMSVPSGTILVRRALSYLSIASTKSTTFASASPLTKHMPTIVTARRQLLSSAPVLHKQPAPPTPHDLQSYPHGLRPQLLTCSRKLTKCLYVIHGIICSALAPVGLCN</sequence>
<dbReference type="GO" id="GO:0005524">
    <property type="term" value="F:ATP binding"/>
    <property type="evidence" value="ECO:0007669"/>
    <property type="project" value="UniProtKB-KW"/>
</dbReference>
<dbReference type="GO" id="GO:0009742">
    <property type="term" value="P:brassinosteroid mediated signaling pathway"/>
    <property type="evidence" value="ECO:0007669"/>
    <property type="project" value="InterPro"/>
</dbReference>
<gene>
    <name evidence="1" type="ORF">C1H46_003966</name>
</gene>
<reference evidence="1 2" key="1">
    <citation type="journal article" date="2019" name="G3 (Bethesda)">
        <title>Sequencing of a Wild Apple (Malus baccata) Genome Unravels the Differences Between Cultivated and Wild Apple Species Regarding Disease Resistance and Cold Tolerance.</title>
        <authorList>
            <person name="Chen X."/>
        </authorList>
    </citation>
    <scope>NUCLEOTIDE SEQUENCE [LARGE SCALE GENOMIC DNA]</scope>
    <source>
        <strain evidence="2">cv. Shandingzi</strain>
        <tissue evidence="1">Leaves</tissue>
    </source>
</reference>
<dbReference type="GO" id="GO:0004672">
    <property type="term" value="F:protein kinase activity"/>
    <property type="evidence" value="ECO:0007669"/>
    <property type="project" value="InterPro"/>
</dbReference>
<dbReference type="PANTHER" id="PTHR45863">
    <property type="entry name" value="SERINE/THREONINE-PROTEIN KINASE BSK5"/>
    <property type="match status" value="1"/>
</dbReference>